<name>A0A0B5DBZ5_9CORY</name>
<dbReference type="InterPro" id="IPR020568">
    <property type="entry name" value="Ribosomal_Su5_D2-typ_SF"/>
</dbReference>
<evidence type="ECO:0000256" key="3">
    <source>
        <dbReference type="SAM" id="MobiDB-lite"/>
    </source>
</evidence>
<dbReference type="InterPro" id="IPR036554">
    <property type="entry name" value="GHMP_kinase_C_sf"/>
</dbReference>
<dbReference type="AlphaFoldDB" id="A0A0B5DBZ5"/>
<keyword evidence="2" id="KW-0067">ATP-binding</keyword>
<accession>A0A0B5DBZ5</accession>
<keyword evidence="6" id="KW-1185">Reference proteome</keyword>
<dbReference type="Gene3D" id="3.30.230.10">
    <property type="match status" value="1"/>
</dbReference>
<dbReference type="STRING" id="1223515.B842_09145"/>
<dbReference type="SUPFAM" id="SSF54211">
    <property type="entry name" value="Ribosomal protein S5 domain 2-like"/>
    <property type="match status" value="1"/>
</dbReference>
<feature type="region of interest" description="Disordered" evidence="3">
    <location>
        <begin position="102"/>
        <end position="123"/>
    </location>
</feature>
<dbReference type="HOGENOM" id="CLU_692070_0_0_11"/>
<keyword evidence="1" id="KW-0547">Nucleotide-binding</keyword>
<evidence type="ECO:0000313" key="6">
    <source>
        <dbReference type="Proteomes" id="UP000031524"/>
    </source>
</evidence>
<reference evidence="5 6" key="1">
    <citation type="submission" date="2013-04" db="EMBL/GenBank/DDBJ databases">
        <title>Complete genome sequence of Corynebacterium humireducens DSM 45392(T), isolated from a wastewater-fed microbial fuel cell.</title>
        <authorList>
            <person name="Ruckert C."/>
            <person name="Albersmeier A."/>
            <person name="Kalinowski J."/>
        </authorList>
    </citation>
    <scope>NUCLEOTIDE SEQUENCE [LARGE SCALE GENOMIC DNA]</scope>
    <source>
        <strain evidence="6">MFC-5</strain>
    </source>
</reference>
<evidence type="ECO:0000256" key="1">
    <source>
        <dbReference type="ARBA" id="ARBA00022741"/>
    </source>
</evidence>
<dbReference type="InterPro" id="IPR014721">
    <property type="entry name" value="Ribsml_uS5_D2-typ_fold_subgr"/>
</dbReference>
<proteinExistence type="predicted"/>
<dbReference type="GO" id="GO:0006012">
    <property type="term" value="P:galactose metabolic process"/>
    <property type="evidence" value="ECO:0007669"/>
    <property type="project" value="TreeGrafter"/>
</dbReference>
<dbReference type="PANTHER" id="PTHR10457:SF7">
    <property type="entry name" value="GALACTOKINASE-RELATED"/>
    <property type="match status" value="1"/>
</dbReference>
<dbReference type="GO" id="GO:0005829">
    <property type="term" value="C:cytosol"/>
    <property type="evidence" value="ECO:0007669"/>
    <property type="project" value="TreeGrafter"/>
</dbReference>
<dbReference type="GO" id="GO:0004335">
    <property type="term" value="F:galactokinase activity"/>
    <property type="evidence" value="ECO:0007669"/>
    <property type="project" value="TreeGrafter"/>
</dbReference>
<sequence>MPMWPVADLPVTDRAAAAHRERTGAEPVSVAHAPATWLLIGEHVDHSGGVVLAALAEPEVGVALSPRSDDLVTVVAHVTTPTGVDLVEDQISLGVVAEMAAAQQPSIDERGRPEEPPTPEGGLAARVGGLVWTMINRQLLSRDTGGLEVTVVSDIPDGAGLGDEAALDVAFTLALLADSTDLDDAPMRARLAEMCSQSAEMFSPAPPLRARHTAALRGQPDTVSVIDYADGSVTQVPHPQSSDLEFFAVSVEQARVDRADAILERRRFVAEACRAFGTESLRLLPDAPQRVVEWLTAVHKVHGTEDTPSVAEAAAWLAFEEKETIRAQRMARVLRSRRTEDIWPLLAQSQSGLTGPYSLLGSEAMVQLCLIRGALGARAASAGNVEAVIAGVPGRQADMFVRDLSEDGLVVVRLGRGRVADVLKPEQ</sequence>
<dbReference type="Pfam" id="PF10509">
    <property type="entry name" value="GalKase_gal_bdg"/>
    <property type="match status" value="1"/>
</dbReference>
<evidence type="ECO:0000313" key="5">
    <source>
        <dbReference type="EMBL" id="AJE33678.1"/>
    </source>
</evidence>
<keyword evidence="5" id="KW-0418">Kinase</keyword>
<keyword evidence="5" id="KW-0808">Transferase</keyword>
<dbReference type="Proteomes" id="UP000031524">
    <property type="component" value="Chromosome"/>
</dbReference>
<dbReference type="RefSeq" id="WP_040086310.1">
    <property type="nucleotide sequence ID" value="NZ_BCSU01000009.1"/>
</dbReference>
<dbReference type="PANTHER" id="PTHR10457">
    <property type="entry name" value="MEVALONATE KINASE/GALACTOKINASE"/>
    <property type="match status" value="1"/>
</dbReference>
<dbReference type="InterPro" id="IPR019539">
    <property type="entry name" value="GalKase_N"/>
</dbReference>
<evidence type="ECO:0000259" key="4">
    <source>
        <dbReference type="Pfam" id="PF10509"/>
    </source>
</evidence>
<dbReference type="GO" id="GO:0005524">
    <property type="term" value="F:ATP binding"/>
    <property type="evidence" value="ECO:0007669"/>
    <property type="project" value="UniProtKB-KW"/>
</dbReference>
<dbReference type="KEGG" id="chm:B842_09145"/>
<evidence type="ECO:0000256" key="2">
    <source>
        <dbReference type="ARBA" id="ARBA00022840"/>
    </source>
</evidence>
<organism evidence="5 6">
    <name type="scientific">Corynebacterium humireducens NBRC 106098 = DSM 45392</name>
    <dbReference type="NCBI Taxonomy" id="1223515"/>
    <lineage>
        <taxon>Bacteria</taxon>
        <taxon>Bacillati</taxon>
        <taxon>Actinomycetota</taxon>
        <taxon>Actinomycetes</taxon>
        <taxon>Mycobacteriales</taxon>
        <taxon>Corynebacteriaceae</taxon>
        <taxon>Corynebacterium</taxon>
    </lineage>
</organism>
<dbReference type="Gene3D" id="3.30.70.890">
    <property type="entry name" value="GHMP kinase, C-terminal domain"/>
    <property type="match status" value="1"/>
</dbReference>
<dbReference type="PRINTS" id="PR00959">
    <property type="entry name" value="MEVGALKINASE"/>
</dbReference>
<protein>
    <submittedName>
        <fullName evidence="5">Galactokinase</fullName>
    </submittedName>
</protein>
<dbReference type="EMBL" id="CP005286">
    <property type="protein sequence ID" value="AJE33678.1"/>
    <property type="molecule type" value="Genomic_DNA"/>
</dbReference>
<dbReference type="OrthoDB" id="4427597at2"/>
<gene>
    <name evidence="5" type="ORF">B842_09145</name>
</gene>
<feature type="domain" description="Galactokinase N-terminal" evidence="4">
    <location>
        <begin position="18"/>
        <end position="66"/>
    </location>
</feature>